<dbReference type="AlphaFoldDB" id="A0A6V8MDR6"/>
<organism evidence="3 4">
    <name type="scientific">Geomonas silvestris</name>
    <dbReference type="NCBI Taxonomy" id="2740184"/>
    <lineage>
        <taxon>Bacteria</taxon>
        <taxon>Pseudomonadati</taxon>
        <taxon>Thermodesulfobacteriota</taxon>
        <taxon>Desulfuromonadia</taxon>
        <taxon>Geobacterales</taxon>
        <taxon>Geobacteraceae</taxon>
        <taxon>Geomonas</taxon>
    </lineage>
</organism>
<feature type="transmembrane region" description="Helical" evidence="1">
    <location>
        <begin position="36"/>
        <end position="57"/>
    </location>
</feature>
<dbReference type="InterPro" id="IPR053156">
    <property type="entry name" value="T6SS_TssM-like"/>
</dbReference>
<evidence type="ECO:0000313" key="3">
    <source>
        <dbReference type="EMBL" id="GFO58121.1"/>
    </source>
</evidence>
<keyword evidence="1" id="KW-0812">Transmembrane</keyword>
<accession>A0A6V8MDR6</accession>
<evidence type="ECO:0000256" key="1">
    <source>
        <dbReference type="SAM" id="Phobius"/>
    </source>
</evidence>
<protein>
    <submittedName>
        <fullName evidence="3">Type VI secretion system protein ImpL</fullName>
    </submittedName>
</protein>
<dbReference type="Pfam" id="PF14331">
    <property type="entry name" value="IcmF-related_N"/>
    <property type="match status" value="1"/>
</dbReference>
<keyword evidence="4" id="KW-1185">Reference proteome</keyword>
<dbReference type="PANTHER" id="PTHR36153:SF1">
    <property type="entry name" value="TYPE VI SECRETION SYSTEM COMPONENT TSSM1"/>
    <property type="match status" value="1"/>
</dbReference>
<feature type="domain" description="Type VI secretion system component TssM1 N-terminal" evidence="2">
    <location>
        <begin position="181"/>
        <end position="420"/>
    </location>
</feature>
<name>A0A6V8MDR6_9BACT</name>
<dbReference type="InterPro" id="IPR025743">
    <property type="entry name" value="TssM1_N"/>
</dbReference>
<evidence type="ECO:0000259" key="2">
    <source>
        <dbReference type="Pfam" id="PF14331"/>
    </source>
</evidence>
<evidence type="ECO:0000313" key="4">
    <source>
        <dbReference type="Proteomes" id="UP000556026"/>
    </source>
</evidence>
<feature type="transmembrane region" description="Helical" evidence="1">
    <location>
        <begin position="418"/>
        <end position="439"/>
    </location>
</feature>
<reference evidence="4" key="1">
    <citation type="submission" date="2020-06" db="EMBL/GenBank/DDBJ databases">
        <title>Draft genomic sequence of Geomonas sp. Red330.</title>
        <authorList>
            <person name="Itoh H."/>
            <person name="Zhenxing X."/>
            <person name="Ushijima N."/>
            <person name="Masuda Y."/>
            <person name="Shiratori Y."/>
            <person name="Senoo K."/>
        </authorList>
    </citation>
    <scope>NUCLEOTIDE SEQUENCE [LARGE SCALE GENOMIC DNA]</scope>
    <source>
        <strain evidence="4">Red330</strain>
    </source>
</reference>
<keyword evidence="1" id="KW-0472">Membrane</keyword>
<comment type="caution">
    <text evidence="3">The sequence shown here is derived from an EMBL/GenBank/DDBJ whole genome shotgun (WGS) entry which is preliminary data.</text>
</comment>
<dbReference type="PROSITE" id="PS51257">
    <property type="entry name" value="PROKAR_LIPOPROTEIN"/>
    <property type="match status" value="1"/>
</dbReference>
<dbReference type="Proteomes" id="UP000556026">
    <property type="component" value="Unassembled WGS sequence"/>
</dbReference>
<sequence length="1132" mass="122353">MNAPVRSFRTTLIWYLAGTALFLAGCAVALSAAWPWWVGAALGLACLGLALAVASFWRLWLRRCGAPVAQEPDCAAAREAVEAKDADLRCVERCFAAGVAALRRSRLGRQGNPLDLLPWYLVLGPSGSGKSAALKGARLAAQIPEPPWEEEGTPPWNWSFLDRAVFLDLPGCYASATESAAHRHKWRRLVALLARHRGKPVNGVLLVVGADRLQNAPTEQLEEDALTLRQRVDELMGSSALRIPVYLLVTGCDSIPGFGALARLLPAGRLAEPMGELIGEPAAAPNLVVAGLVEALQERLRSLRLQLLARGATGPARAGMLELPEAFGRLQPGLLTFAGRCFGTSPYRETPLLRGIFFAAAPPESAQAGAAPSRDPLGDERRCGLFLHDLVGSIVPGDQATLRHTEGWLRWRRGTWRLALGGALALSLALSGLLTFSFAKNLEVLRSFGRLTTSLTTPGGTPGTTQALERFRQEVVKVEAQNRDWWLPRLGLNASLQVEKDVKARYCREFRQAVLAPADQGLQAAGALPASPLSDKDYGRRVMYLVRRLNLARLALKEPAPERLAHLPQPDFPQPQDAEPGSAARLATLYRSYLAWNRERAGREEEIARLQDALKRELAARGGRLEWCLGYLEECGGLPALTLKEFWGGSRELPGAPTVPAPCTAQGRQAVEALLDELAAALPDRQGFAATRGAFLSWHRAKSFEAWQRFAAQFSQGSRRLVGRGEWQQVAARMASDQSPYFALLDRLEREAAGAGGEPPGWLPALRELKRIRHEAAAGVNRMAETGKLVLTTVRKSAGQRAGAERLETEAANARAGREYLEALAALAAASSSRGETFKLLAQAYQEDPATGSSPCAAALRGAARLKRALPEGSGSALAALVDGPLDFLMGYLRREGGAQLQELWEEQVLAAGLGLSEQQAAAQLLGPEGAVWRFVKGPVAPFLTQTLGGFRPREFAGTPLPIDGALLHYLGKGVQTRATLAASARPQSYPVGIRGLPTDSNKDARVKPHATRLELLCSGSSQELVNHNYPVAKTFQWSPESCSEVTLQIEVGDLVLTRHYPGSQGMPEFLKELKGGRRSFTPRDFPREQQGLERLGVKTVTVNYQITGSAPLLKQAVALSGQAPRVIAQGW</sequence>
<dbReference type="EMBL" id="BLXX01000001">
    <property type="protein sequence ID" value="GFO58121.1"/>
    <property type="molecule type" value="Genomic_DNA"/>
</dbReference>
<keyword evidence="1" id="KW-1133">Transmembrane helix</keyword>
<gene>
    <name evidence="3" type="primary">tssM</name>
    <name evidence="3" type="ORF">GMST_04460</name>
</gene>
<proteinExistence type="predicted"/>
<dbReference type="RefSeq" id="WP_183352966.1">
    <property type="nucleotide sequence ID" value="NZ_BLXX01000001.1"/>
</dbReference>
<dbReference type="PANTHER" id="PTHR36153">
    <property type="entry name" value="INNER MEMBRANE PROTEIN-RELATED"/>
    <property type="match status" value="1"/>
</dbReference>
<dbReference type="InterPro" id="IPR027417">
    <property type="entry name" value="P-loop_NTPase"/>
</dbReference>
<dbReference type="SUPFAM" id="SSF52540">
    <property type="entry name" value="P-loop containing nucleoside triphosphate hydrolases"/>
    <property type="match status" value="1"/>
</dbReference>
<feature type="transmembrane region" description="Helical" evidence="1">
    <location>
        <begin position="12"/>
        <end position="30"/>
    </location>
</feature>